<dbReference type="EMBL" id="UZAU01000018">
    <property type="status" value="NOT_ANNOTATED_CDS"/>
    <property type="molecule type" value="Genomic_DNA"/>
</dbReference>
<dbReference type="Gramene" id="evm.model.01.867">
    <property type="protein sequence ID" value="cds.evm.model.01.867"/>
    <property type="gene ID" value="evm.TU.01.867"/>
</dbReference>
<evidence type="ECO:0000313" key="1">
    <source>
        <dbReference type="EnsemblPlants" id="cds.evm.model.01.867"/>
    </source>
</evidence>
<dbReference type="AlphaFoldDB" id="A0A803NR59"/>
<evidence type="ECO:0008006" key="3">
    <source>
        <dbReference type="Google" id="ProtNLM"/>
    </source>
</evidence>
<dbReference type="EnsemblPlants" id="evm.model.01.867">
    <property type="protein sequence ID" value="cds.evm.model.01.867"/>
    <property type="gene ID" value="evm.TU.01.867"/>
</dbReference>
<dbReference type="Proteomes" id="UP000596661">
    <property type="component" value="Chromosome 1"/>
</dbReference>
<organism evidence="1 2">
    <name type="scientific">Cannabis sativa</name>
    <name type="common">Hemp</name>
    <name type="synonym">Marijuana</name>
    <dbReference type="NCBI Taxonomy" id="3483"/>
    <lineage>
        <taxon>Eukaryota</taxon>
        <taxon>Viridiplantae</taxon>
        <taxon>Streptophyta</taxon>
        <taxon>Embryophyta</taxon>
        <taxon>Tracheophyta</taxon>
        <taxon>Spermatophyta</taxon>
        <taxon>Magnoliopsida</taxon>
        <taxon>eudicotyledons</taxon>
        <taxon>Gunneridae</taxon>
        <taxon>Pentapetalae</taxon>
        <taxon>rosids</taxon>
        <taxon>fabids</taxon>
        <taxon>Rosales</taxon>
        <taxon>Cannabaceae</taxon>
        <taxon>Cannabis</taxon>
    </lineage>
</organism>
<evidence type="ECO:0000313" key="2">
    <source>
        <dbReference type="Proteomes" id="UP000596661"/>
    </source>
</evidence>
<proteinExistence type="predicted"/>
<reference evidence="1" key="2">
    <citation type="submission" date="2021-03" db="UniProtKB">
        <authorList>
            <consortium name="EnsemblPlants"/>
        </authorList>
    </citation>
    <scope>IDENTIFICATION</scope>
</reference>
<sequence>MDSSIDANRNRNEHWTPRDFNQIKVNIDGALFAGERRYDIGLVARSSDGAIIQTTNMNKALLADVSSVSFHFVKRYANKVVHVLARSSLVEVDRTFSSVTLPTVIASLILEDLN</sequence>
<reference evidence="1" key="1">
    <citation type="submission" date="2018-11" db="EMBL/GenBank/DDBJ databases">
        <authorList>
            <person name="Grassa J C."/>
        </authorList>
    </citation>
    <scope>NUCLEOTIDE SEQUENCE [LARGE SCALE GENOMIC DNA]</scope>
</reference>
<keyword evidence="2" id="KW-1185">Reference proteome</keyword>
<accession>A0A803NR59</accession>
<protein>
    <recommendedName>
        <fullName evidence="3">RNase H type-1 domain-containing protein</fullName>
    </recommendedName>
</protein>
<name>A0A803NR59_CANSA</name>